<dbReference type="EMBL" id="CP151632">
    <property type="protein sequence ID" value="WZO35591.1"/>
    <property type="molecule type" value="Genomic_DNA"/>
</dbReference>
<dbReference type="SMART" id="SM00886">
    <property type="entry name" value="Dabb"/>
    <property type="match status" value="1"/>
</dbReference>
<reference evidence="2" key="1">
    <citation type="submission" date="2024-04" db="EMBL/GenBank/DDBJ databases">
        <authorList>
            <person name="Roder T."/>
            <person name="Oberhansli S."/>
            <person name="Kreuzer M."/>
        </authorList>
    </citation>
    <scope>NUCLEOTIDE SEQUENCE</scope>
    <source>
        <strain evidence="2">LWS13-1.2</strain>
    </source>
</reference>
<dbReference type="InterPro" id="IPR011008">
    <property type="entry name" value="Dimeric_a/b-barrel"/>
</dbReference>
<dbReference type="Gene3D" id="3.30.70.100">
    <property type="match status" value="1"/>
</dbReference>
<dbReference type="InterPro" id="IPR013097">
    <property type="entry name" value="Dabb"/>
</dbReference>
<dbReference type="Pfam" id="PF07876">
    <property type="entry name" value="Dabb"/>
    <property type="match status" value="1"/>
</dbReference>
<protein>
    <submittedName>
        <fullName evidence="2">Dabb family protein</fullName>
    </submittedName>
</protein>
<evidence type="ECO:0000313" key="2">
    <source>
        <dbReference type="EMBL" id="WZO35591.1"/>
    </source>
</evidence>
<dbReference type="RefSeq" id="WP_349426413.1">
    <property type="nucleotide sequence ID" value="NZ_CP151632.1"/>
</dbReference>
<accession>A0AAU6SFB5</accession>
<feature type="domain" description="Stress-response A/B barrel" evidence="1">
    <location>
        <begin position="3"/>
        <end position="92"/>
    </location>
</feature>
<proteinExistence type="predicted"/>
<evidence type="ECO:0000259" key="1">
    <source>
        <dbReference type="PROSITE" id="PS51502"/>
    </source>
</evidence>
<organism evidence="2">
    <name type="scientific">Microbacterium sp. LWS13-1.2</name>
    <dbReference type="NCBI Taxonomy" id="3135264"/>
    <lineage>
        <taxon>Bacteria</taxon>
        <taxon>Bacillati</taxon>
        <taxon>Actinomycetota</taxon>
        <taxon>Actinomycetes</taxon>
        <taxon>Micrococcales</taxon>
        <taxon>Microbacteriaceae</taxon>
        <taxon>Microbacterium</taxon>
    </lineage>
</organism>
<sequence>MTFRHIVLFRVHDDVDIELLDRTVEELDQFAHHPGVVSWIIRRSLDERKGRVIVEDATFENQQAFERFRTDPAHVRAGRRMAQVSDWWVGDYLTEIGE</sequence>
<dbReference type="PROSITE" id="PS51502">
    <property type="entry name" value="S_R_A_B_BARREL"/>
    <property type="match status" value="1"/>
</dbReference>
<gene>
    <name evidence="2" type="ORF">MRBLWS13_003295</name>
</gene>
<dbReference type="SUPFAM" id="SSF54909">
    <property type="entry name" value="Dimeric alpha+beta barrel"/>
    <property type="match status" value="1"/>
</dbReference>
<name>A0AAU6SFB5_9MICO</name>
<dbReference type="AlphaFoldDB" id="A0AAU6SFB5"/>